<keyword evidence="3" id="KW-1185">Reference proteome</keyword>
<name>A0ABW1KWC5_9PROT</name>
<dbReference type="PANTHER" id="PTHR43265">
    <property type="entry name" value="ESTERASE ESTD"/>
    <property type="match status" value="1"/>
</dbReference>
<dbReference type="Proteomes" id="UP001596116">
    <property type="component" value="Unassembled WGS sequence"/>
</dbReference>
<reference evidence="2 3" key="1">
    <citation type="submission" date="2024-09" db="EMBL/GenBank/DDBJ databases">
        <authorList>
            <person name="Zhang Z.-H."/>
        </authorList>
    </citation>
    <scope>NUCLEOTIDE SEQUENCE [LARGE SCALE GENOMIC DNA]</scope>
    <source>
        <strain evidence="2 3">HHTR114</strain>
    </source>
</reference>
<dbReference type="PANTHER" id="PTHR43265:SF1">
    <property type="entry name" value="ESTERASE ESTD"/>
    <property type="match status" value="1"/>
</dbReference>
<dbReference type="InterPro" id="IPR029058">
    <property type="entry name" value="AB_hydrolase_fold"/>
</dbReference>
<dbReference type="EMBL" id="JBHPON010000001">
    <property type="protein sequence ID" value="MFC6034967.1"/>
    <property type="molecule type" value="Genomic_DNA"/>
</dbReference>
<dbReference type="Pfam" id="PF12146">
    <property type="entry name" value="Hydrolase_4"/>
    <property type="match status" value="1"/>
</dbReference>
<accession>A0ABW1KWC5</accession>
<dbReference type="GO" id="GO:0016787">
    <property type="term" value="F:hydrolase activity"/>
    <property type="evidence" value="ECO:0007669"/>
    <property type="project" value="UniProtKB-KW"/>
</dbReference>
<dbReference type="RefSeq" id="WP_379879699.1">
    <property type="nucleotide sequence ID" value="NZ_JBHPON010000001.1"/>
</dbReference>
<dbReference type="SUPFAM" id="SSF53474">
    <property type="entry name" value="alpha/beta-Hydrolases"/>
    <property type="match status" value="1"/>
</dbReference>
<comment type="caution">
    <text evidence="2">The sequence shown here is derived from an EMBL/GenBank/DDBJ whole genome shotgun (WGS) entry which is preliminary data.</text>
</comment>
<feature type="domain" description="Serine aminopeptidase S33" evidence="1">
    <location>
        <begin position="109"/>
        <end position="200"/>
    </location>
</feature>
<gene>
    <name evidence="2" type="ORF">ACFMB1_05390</name>
</gene>
<dbReference type="Gene3D" id="3.40.50.1820">
    <property type="entry name" value="alpha/beta hydrolase"/>
    <property type="match status" value="1"/>
</dbReference>
<dbReference type="InterPro" id="IPR022742">
    <property type="entry name" value="Hydrolase_4"/>
</dbReference>
<evidence type="ECO:0000313" key="2">
    <source>
        <dbReference type="EMBL" id="MFC6034967.1"/>
    </source>
</evidence>
<sequence length="410" mass="44913">MAAPIGGEVCAPGAYKSGVDRLVLYERETSDGVIATRYIYTDGRRGVVGGEAAELDCVDGALFSFEHSSFAKIKLNQTDVTFTSDGLRLSGRLIELENDSDGRKPPLAVFVHGSESTPTVEYSPYPYLFAAQGVSVFVYDKRGTGASEGEYTQDFHALAADAAAAATEARRLAKGRYSRFGFFGGSQGGWVVPLAAKKTGADYLVIGFGLALSPLEENAEQVFDEMRRAGYDDKEIELAHEVADATGEIVASHFSDGFDELKRIKTKYKDKPWLAEIEGEFTGLILRASDEELELGMIDGFDDAEVPWRHNALAVLRTLSMPQVWILAGEDRAAPGKVTYDRLSMLQKEGLPITIAVYANTDHGIVEFTRNDDGARIYTRFAEGYFRLVTDAMKDRFDPPYGRAEIATPD</sequence>
<dbReference type="InterPro" id="IPR053145">
    <property type="entry name" value="AB_hydrolase_Est10"/>
</dbReference>
<evidence type="ECO:0000259" key="1">
    <source>
        <dbReference type="Pfam" id="PF12146"/>
    </source>
</evidence>
<evidence type="ECO:0000313" key="3">
    <source>
        <dbReference type="Proteomes" id="UP001596116"/>
    </source>
</evidence>
<proteinExistence type="predicted"/>
<organism evidence="2 3">
    <name type="scientific">Hyphococcus aureus</name>
    <dbReference type="NCBI Taxonomy" id="2666033"/>
    <lineage>
        <taxon>Bacteria</taxon>
        <taxon>Pseudomonadati</taxon>
        <taxon>Pseudomonadota</taxon>
        <taxon>Alphaproteobacteria</taxon>
        <taxon>Parvularculales</taxon>
        <taxon>Parvularculaceae</taxon>
        <taxon>Hyphococcus</taxon>
    </lineage>
</organism>
<keyword evidence="2" id="KW-0378">Hydrolase</keyword>
<protein>
    <submittedName>
        <fullName evidence="2">Alpha/beta fold hydrolase</fullName>
    </submittedName>
</protein>